<protein>
    <submittedName>
        <fullName evidence="1">Uncharacterized protein</fullName>
    </submittedName>
</protein>
<reference evidence="1 2" key="1">
    <citation type="submission" date="2019-11" db="EMBL/GenBank/DDBJ databases">
        <title>Description of Pedobacter sp. LMG 31462T.</title>
        <authorList>
            <person name="Carlier A."/>
            <person name="Qi S."/>
            <person name="Vandamme P."/>
        </authorList>
    </citation>
    <scope>NUCLEOTIDE SEQUENCE [LARGE SCALE GENOMIC DNA]</scope>
    <source>
        <strain evidence="1 2">LMG 31462</strain>
    </source>
</reference>
<keyword evidence="2" id="KW-1185">Reference proteome</keyword>
<organism evidence="1 2">
    <name type="scientific">Pedobacter gandavensis</name>
    <dbReference type="NCBI Taxonomy" id="2679963"/>
    <lineage>
        <taxon>Bacteria</taxon>
        <taxon>Pseudomonadati</taxon>
        <taxon>Bacteroidota</taxon>
        <taxon>Sphingobacteriia</taxon>
        <taxon>Sphingobacteriales</taxon>
        <taxon>Sphingobacteriaceae</taxon>
        <taxon>Pedobacter</taxon>
    </lineage>
</organism>
<sequence length="106" mass="11808">MIVDLKIKVETPEQAAHIIMVMDEMSNAIFNHPVWPKCNVKRAAIVSEESGELIREANLLDEGKGSLAGLKTECIQTAAMCFRMLNAISHDEKELKNMFGEFTGEV</sequence>
<gene>
    <name evidence="1" type="ORF">GM920_07740</name>
</gene>
<dbReference type="Proteomes" id="UP000636110">
    <property type="component" value="Unassembled WGS sequence"/>
</dbReference>
<dbReference type="RefSeq" id="WP_182955138.1">
    <property type="nucleotide sequence ID" value="NZ_WNXC01000001.1"/>
</dbReference>
<evidence type="ECO:0000313" key="1">
    <source>
        <dbReference type="EMBL" id="MBB2148801.1"/>
    </source>
</evidence>
<evidence type="ECO:0000313" key="2">
    <source>
        <dbReference type="Proteomes" id="UP000636110"/>
    </source>
</evidence>
<accession>A0ABR6EV04</accession>
<proteinExistence type="predicted"/>
<comment type="caution">
    <text evidence="1">The sequence shown here is derived from an EMBL/GenBank/DDBJ whole genome shotgun (WGS) entry which is preliminary data.</text>
</comment>
<dbReference type="EMBL" id="WNXC01000001">
    <property type="protein sequence ID" value="MBB2148801.1"/>
    <property type="molecule type" value="Genomic_DNA"/>
</dbReference>
<name>A0ABR6EV04_9SPHI</name>